<keyword evidence="5" id="KW-0665">Pyrimidine biosynthesis</keyword>
<dbReference type="Proteomes" id="UP000076798">
    <property type="component" value="Unassembled WGS sequence"/>
</dbReference>
<dbReference type="GO" id="GO:0044205">
    <property type="term" value="P:'de novo' UMP biosynthetic process"/>
    <property type="evidence" value="ECO:0007669"/>
    <property type="project" value="UniProtKB-UniPathway"/>
</dbReference>
<comment type="pathway">
    <text evidence="2">Pyrimidine metabolism; UMP biosynthesis via de novo pathway.</text>
</comment>
<comment type="cofactor">
    <cofactor evidence="1">
        <name>FMN</name>
        <dbReference type="ChEBI" id="CHEBI:58210"/>
    </cofactor>
</comment>
<evidence type="ECO:0000313" key="9">
    <source>
        <dbReference type="EMBL" id="KZT42807.1"/>
    </source>
</evidence>
<dbReference type="EMBL" id="KV428011">
    <property type="protein sequence ID" value="KZT42807.1"/>
    <property type="molecule type" value="Genomic_DNA"/>
</dbReference>
<keyword evidence="4" id="KW-0288">FMN</keyword>
<dbReference type="InterPro" id="IPR001295">
    <property type="entry name" value="Dihydroorotate_DH_CS"/>
</dbReference>
<evidence type="ECO:0000259" key="8">
    <source>
        <dbReference type="Pfam" id="PF01180"/>
    </source>
</evidence>
<keyword evidence="6" id="KW-0560">Oxidoreductase</keyword>
<dbReference type="Gene3D" id="3.20.20.70">
    <property type="entry name" value="Aldolase class I"/>
    <property type="match status" value="1"/>
</dbReference>
<evidence type="ECO:0000256" key="4">
    <source>
        <dbReference type="ARBA" id="ARBA00022643"/>
    </source>
</evidence>
<dbReference type="OrthoDB" id="14784at2759"/>
<protein>
    <recommendedName>
        <fullName evidence="7">Dihydroorotate oxidase</fullName>
    </recommendedName>
</protein>
<dbReference type="InterPro" id="IPR050074">
    <property type="entry name" value="DHO_dehydrogenase"/>
</dbReference>
<reference evidence="9 10" key="1">
    <citation type="journal article" date="2016" name="Mol. Biol. Evol.">
        <title>Comparative Genomics of Early-Diverging Mushroom-Forming Fungi Provides Insights into the Origins of Lignocellulose Decay Capabilities.</title>
        <authorList>
            <person name="Nagy L.G."/>
            <person name="Riley R."/>
            <person name="Tritt A."/>
            <person name="Adam C."/>
            <person name="Daum C."/>
            <person name="Floudas D."/>
            <person name="Sun H."/>
            <person name="Yadav J.S."/>
            <person name="Pangilinan J."/>
            <person name="Larsson K.H."/>
            <person name="Matsuura K."/>
            <person name="Barry K."/>
            <person name="Labutti K."/>
            <person name="Kuo R."/>
            <person name="Ohm R.A."/>
            <person name="Bhattacharya S.S."/>
            <person name="Shirouzu T."/>
            <person name="Yoshinaga Y."/>
            <person name="Martin F.M."/>
            <person name="Grigoriev I.V."/>
            <person name="Hibbett D.S."/>
        </authorList>
    </citation>
    <scope>NUCLEOTIDE SEQUENCE [LARGE SCALE GENOMIC DNA]</scope>
    <source>
        <strain evidence="9 10">HHB10207 ss-3</strain>
    </source>
</reference>
<dbReference type="GO" id="GO:0005737">
    <property type="term" value="C:cytoplasm"/>
    <property type="evidence" value="ECO:0007669"/>
    <property type="project" value="InterPro"/>
</dbReference>
<organism evidence="9 10">
    <name type="scientific">Sistotremastrum suecicum HHB10207 ss-3</name>
    <dbReference type="NCBI Taxonomy" id="1314776"/>
    <lineage>
        <taxon>Eukaryota</taxon>
        <taxon>Fungi</taxon>
        <taxon>Dikarya</taxon>
        <taxon>Basidiomycota</taxon>
        <taxon>Agaricomycotina</taxon>
        <taxon>Agaricomycetes</taxon>
        <taxon>Sistotremastrales</taxon>
        <taxon>Sistotremastraceae</taxon>
        <taxon>Sistotremastrum</taxon>
    </lineage>
</organism>
<keyword evidence="3" id="KW-0285">Flavoprotein</keyword>
<dbReference type="Pfam" id="PF01180">
    <property type="entry name" value="DHO_dh"/>
    <property type="match status" value="1"/>
</dbReference>
<dbReference type="AlphaFoldDB" id="A0A166HKF0"/>
<gene>
    <name evidence="9" type="ORF">SISSUDRAFT_848334</name>
</gene>
<keyword evidence="10" id="KW-1185">Reference proteome</keyword>
<evidence type="ECO:0000256" key="7">
    <source>
        <dbReference type="ARBA" id="ARBA00031623"/>
    </source>
</evidence>
<dbReference type="InterPro" id="IPR013785">
    <property type="entry name" value="Aldolase_TIM"/>
</dbReference>
<evidence type="ECO:0000256" key="1">
    <source>
        <dbReference type="ARBA" id="ARBA00001917"/>
    </source>
</evidence>
<accession>A0A166HKF0</accession>
<dbReference type="GO" id="GO:0006207">
    <property type="term" value="P:'de novo' pyrimidine nucleobase biosynthetic process"/>
    <property type="evidence" value="ECO:0007669"/>
    <property type="project" value="InterPro"/>
</dbReference>
<dbReference type="PROSITE" id="PS00912">
    <property type="entry name" value="DHODEHASE_2"/>
    <property type="match status" value="1"/>
</dbReference>
<evidence type="ECO:0000256" key="3">
    <source>
        <dbReference type="ARBA" id="ARBA00022630"/>
    </source>
</evidence>
<dbReference type="Gene3D" id="2.30.26.10">
    <property type="entry name" value="Dihydroorotate Dehydrogenase A, chain A, domain 2"/>
    <property type="match status" value="1"/>
</dbReference>
<dbReference type="STRING" id="1314776.A0A166HKF0"/>
<dbReference type="PANTHER" id="PTHR48109:SF1">
    <property type="entry name" value="DIHYDROOROTATE DEHYDROGENASE (FUMARATE)"/>
    <property type="match status" value="1"/>
</dbReference>
<sequence>MVSIHRLVISPPVLNSSSPWASDKLLLNELYNCIHTGAVTTRTAVREHPDIDCFSEDPVKHKVVFASHDLSSLNSYGYSPHPLKEYILWIKEIMAKDPASRKPFIVSITSSSPTLLSSMVDDIQELRQSIGDHQGDHSRIAVELNTSCPNIPDHPPPSYSPEKLLFPLLETLAVQYKQDPTLTIGIKLPPYVYGAQFADVLATLSRLSYCPSGSDKTVNPIAFLSCTNTLGNSIFLTDQAMPSRPASNASSPFALPPKFGGLAGQSIHPLALGNVHSFAEHLKKHPDPALRGIKIIGIGGVHDADSARRMFQVGASAVACATALGSQGVSVFEKLEAGAPKDDAAR</sequence>
<proteinExistence type="predicted"/>
<evidence type="ECO:0000313" key="10">
    <source>
        <dbReference type="Proteomes" id="UP000076798"/>
    </source>
</evidence>
<dbReference type="PANTHER" id="PTHR48109">
    <property type="entry name" value="DIHYDROOROTATE DEHYDROGENASE (QUINONE), MITOCHONDRIAL-RELATED"/>
    <property type="match status" value="1"/>
</dbReference>
<evidence type="ECO:0000256" key="5">
    <source>
        <dbReference type="ARBA" id="ARBA00022975"/>
    </source>
</evidence>
<name>A0A166HKF0_9AGAM</name>
<dbReference type="GO" id="GO:0004152">
    <property type="term" value="F:dihydroorotate dehydrogenase activity"/>
    <property type="evidence" value="ECO:0007669"/>
    <property type="project" value="UniProtKB-ARBA"/>
</dbReference>
<evidence type="ECO:0000256" key="6">
    <source>
        <dbReference type="ARBA" id="ARBA00023002"/>
    </source>
</evidence>
<evidence type="ECO:0000256" key="2">
    <source>
        <dbReference type="ARBA" id="ARBA00004725"/>
    </source>
</evidence>
<dbReference type="SUPFAM" id="SSF51395">
    <property type="entry name" value="FMN-linked oxidoreductases"/>
    <property type="match status" value="1"/>
</dbReference>
<dbReference type="UniPathway" id="UPA00070"/>
<dbReference type="InterPro" id="IPR023359">
    <property type="entry name" value="Dihydro_DH_chainA_dom2"/>
</dbReference>
<dbReference type="InterPro" id="IPR005720">
    <property type="entry name" value="Dihydroorotate_DH_cat"/>
</dbReference>
<feature type="domain" description="Dihydroorotate dehydrogenase catalytic" evidence="8">
    <location>
        <begin position="69"/>
        <end position="337"/>
    </location>
</feature>